<feature type="compositionally biased region" description="Low complexity" evidence="1">
    <location>
        <begin position="422"/>
        <end position="449"/>
    </location>
</feature>
<evidence type="ECO:0000256" key="1">
    <source>
        <dbReference type="SAM" id="MobiDB-lite"/>
    </source>
</evidence>
<name>C5LXZ5_PERM5</name>
<dbReference type="AlphaFoldDB" id="C5LXZ5"/>
<organism evidence="3">
    <name type="scientific">Perkinsus marinus (strain ATCC 50983 / TXsc)</name>
    <dbReference type="NCBI Taxonomy" id="423536"/>
    <lineage>
        <taxon>Eukaryota</taxon>
        <taxon>Sar</taxon>
        <taxon>Alveolata</taxon>
        <taxon>Perkinsozoa</taxon>
        <taxon>Perkinsea</taxon>
        <taxon>Perkinsida</taxon>
        <taxon>Perkinsidae</taxon>
        <taxon>Perkinsus</taxon>
    </lineage>
</organism>
<feature type="region of interest" description="Disordered" evidence="1">
    <location>
        <begin position="414"/>
        <end position="449"/>
    </location>
</feature>
<evidence type="ECO:0000313" key="3">
    <source>
        <dbReference type="Proteomes" id="UP000007800"/>
    </source>
</evidence>
<dbReference type="InParanoid" id="C5LXZ5"/>
<dbReference type="EMBL" id="GG686772">
    <property type="protein sequence ID" value="EEQ98325.1"/>
    <property type="molecule type" value="Genomic_DNA"/>
</dbReference>
<sequence>MATSSLEPLLGASPVDVRGFLESQGAADIEEKEYSDCGYIQSKSLGISMRLKGDRVDCIYVYTSSAKNKGYTRYQGDLPLSLSLDFRYSDVSKKLGVPVDREGGKGNMECVAVYELLGVEVGFDFRFWEECNDNTNPEVLYYCFFNKLEETDRMCEVCGKIVKASSLIEDSESHVRRDDYIEKHRCGTFFYFGTMSRMLKSFVAVATVEVVLAGQCSTNDHEFWSSYDQTFSDFLTGCAKKEWGSAEKTAKCLTSDPRSDLSAPCATCFGEYENCAKSSRCRSELETCTGYGSAQLPPRPLGTLSKLPVLGQCSDQDHDFWSSYGQEFSDFLTGCAKKEWGSAEKTTQCLLGDPMNKLSYPCASCFGDFQNCAKDECWYTCMWSSTSSSCLRCIDKSKCPGELATCSGYTEEELPPKPNTPVTSLPTTTMAPTTSTTSTSTMTTTESTTASVMTTSSTSTITSTYTTTIATGATTTAVVTPVVEGKCTVADYSLWSSYGQAYSNFIAYCGKQAWGDANGTTECLEKSGLTPTCSACFGQSVGCGRDKCMFSCLSGPTTTKCLDCIAKTECNPDLYKCTGYPASEMPPVPTAVSPLPVTTSSVTTVPATTTKLAIVNSTTTTTIRSTTFPSTITSKATTEATSFTTTTPVMTTPSTKATTPVMTTSSTMTTTPVMTTSSTKATTPVMTTSPTMTTTPVMTTSPTKATTPVMTTSSSTITVVTTTTPVVKGDCTAADHSLWKNYGQAYSNFIAYCGKQAWGSADGTTKCLEQSGLTSSCSTCFGQSVQCGRDKCMFKCLSGPTTDKCLECIAKTECDPDLYKCTGYSAAEMPPVPTAVEPLPKASGVSDATTTIPSLLI</sequence>
<dbReference type="OrthoDB" id="126772at2759"/>
<keyword evidence="3" id="KW-1185">Reference proteome</keyword>
<proteinExistence type="predicted"/>
<protein>
    <submittedName>
        <fullName evidence="2">Uncharacterized protein</fullName>
    </submittedName>
</protein>
<gene>
    <name evidence="2" type="ORF">Pmar_PMAR013672</name>
</gene>
<dbReference type="GeneID" id="9040793"/>
<dbReference type="RefSeq" id="XP_002765608.1">
    <property type="nucleotide sequence ID" value="XM_002765562.1"/>
</dbReference>
<dbReference type="Proteomes" id="UP000007800">
    <property type="component" value="Unassembled WGS sequence"/>
</dbReference>
<reference evidence="2 3" key="1">
    <citation type="submission" date="2008-07" db="EMBL/GenBank/DDBJ databases">
        <authorList>
            <person name="El-Sayed N."/>
            <person name="Caler E."/>
            <person name="Inman J."/>
            <person name="Amedeo P."/>
            <person name="Hass B."/>
            <person name="Wortman J."/>
        </authorList>
    </citation>
    <scope>NUCLEOTIDE SEQUENCE [LARGE SCALE GENOMIC DNA]</scope>
    <source>
        <strain evidence="3">ATCC 50983 / TXsc</strain>
    </source>
</reference>
<evidence type="ECO:0000313" key="2">
    <source>
        <dbReference type="EMBL" id="EEQ98325.1"/>
    </source>
</evidence>
<accession>C5LXZ5</accession>
<feature type="region of interest" description="Disordered" evidence="1">
    <location>
        <begin position="646"/>
        <end position="709"/>
    </location>
</feature>